<dbReference type="InterPro" id="IPR009351">
    <property type="entry name" value="AlkZ-like"/>
</dbReference>
<organism evidence="1 2">
    <name type="scientific">Rhizocola hellebori</name>
    <dbReference type="NCBI Taxonomy" id="1392758"/>
    <lineage>
        <taxon>Bacteria</taxon>
        <taxon>Bacillati</taxon>
        <taxon>Actinomycetota</taxon>
        <taxon>Actinomycetes</taxon>
        <taxon>Micromonosporales</taxon>
        <taxon>Micromonosporaceae</taxon>
        <taxon>Rhizocola</taxon>
    </lineage>
</organism>
<dbReference type="PANTHER" id="PTHR38479:SF2">
    <property type="entry name" value="WINGED HELIX DNA-BINDING DOMAIN-CONTAINING PROTEIN"/>
    <property type="match status" value="1"/>
</dbReference>
<protein>
    <recommendedName>
        <fullName evidence="3">Winged helix DNA-binding domain-containing protein</fullName>
    </recommendedName>
</protein>
<comment type="caution">
    <text evidence="1">The sequence shown here is derived from an EMBL/GenBank/DDBJ whole genome shotgun (WGS) entry which is preliminary data.</text>
</comment>
<dbReference type="AlphaFoldDB" id="A0A8J3QD79"/>
<dbReference type="Pfam" id="PF06224">
    <property type="entry name" value="AlkZ-like"/>
    <property type="match status" value="1"/>
</dbReference>
<sequence>MFSHGEIAALRMVNQRLWGEPFQDIHSGVRSFAALQAQEFPYARWSIVQRTKNVTEPMVDELIADGRILRTHVMRPTWHFVAREDIRWMLELTGHRVHAVNAPYYRANGLTDFKKTNALFVKALKGGQQLERKQMRAVLENAGLTLENLAFTLVLMRAELDGIICSGAPRGKQQTYALIEERAPDAIVLSREEALAELVRRYFTTRGPATLKDFAWWSGLTQADGRKGLAMLGNEVLNTVVDGRSYWFGRELPEPKMAQPRVDLIQVYDEIGMAYTESRDALAMPSLTRQAAVYYNSILLNGRLIGHWRRTVKGKAVTFEIQLFRKLTKAESGALEAAQNRYTESLEDNR</sequence>
<dbReference type="EMBL" id="BONY01000054">
    <property type="protein sequence ID" value="GIH08733.1"/>
    <property type="molecule type" value="Genomic_DNA"/>
</dbReference>
<dbReference type="PANTHER" id="PTHR38479">
    <property type="entry name" value="LMO0824 PROTEIN"/>
    <property type="match status" value="1"/>
</dbReference>
<keyword evidence="2" id="KW-1185">Reference proteome</keyword>
<dbReference type="RefSeq" id="WP_203912481.1">
    <property type="nucleotide sequence ID" value="NZ_BONY01000054.1"/>
</dbReference>
<evidence type="ECO:0008006" key="3">
    <source>
        <dbReference type="Google" id="ProtNLM"/>
    </source>
</evidence>
<proteinExistence type="predicted"/>
<evidence type="ECO:0000313" key="2">
    <source>
        <dbReference type="Proteomes" id="UP000612899"/>
    </source>
</evidence>
<evidence type="ECO:0000313" key="1">
    <source>
        <dbReference type="EMBL" id="GIH08733.1"/>
    </source>
</evidence>
<reference evidence="1" key="1">
    <citation type="submission" date="2021-01" db="EMBL/GenBank/DDBJ databases">
        <title>Whole genome shotgun sequence of Rhizocola hellebori NBRC 109834.</title>
        <authorList>
            <person name="Komaki H."/>
            <person name="Tamura T."/>
        </authorList>
    </citation>
    <scope>NUCLEOTIDE SEQUENCE</scope>
    <source>
        <strain evidence="1">NBRC 109834</strain>
    </source>
</reference>
<name>A0A8J3QD79_9ACTN</name>
<gene>
    <name evidence="1" type="ORF">Rhe02_68000</name>
</gene>
<dbReference type="Proteomes" id="UP000612899">
    <property type="component" value="Unassembled WGS sequence"/>
</dbReference>
<accession>A0A8J3QD79</accession>